<name>A0ABS9EGU9_9FLAO</name>
<dbReference type="InterPro" id="IPR007607">
    <property type="entry name" value="BacA/B"/>
</dbReference>
<dbReference type="PANTHER" id="PTHR35024:SF4">
    <property type="entry name" value="POLYMER-FORMING CYTOSKELETAL PROTEIN"/>
    <property type="match status" value="1"/>
</dbReference>
<dbReference type="Proteomes" id="UP001179363">
    <property type="component" value="Unassembled WGS sequence"/>
</dbReference>
<dbReference type="Pfam" id="PF04519">
    <property type="entry name" value="Bactofilin"/>
    <property type="match status" value="1"/>
</dbReference>
<accession>A0ABS9EGU9</accession>
<protein>
    <submittedName>
        <fullName evidence="2">Polymer-forming cytoskeletal protein</fullName>
    </submittedName>
</protein>
<dbReference type="EMBL" id="JAKGTH010000006">
    <property type="protein sequence ID" value="MCF4100668.1"/>
    <property type="molecule type" value="Genomic_DNA"/>
</dbReference>
<dbReference type="RefSeq" id="WP_236132807.1">
    <property type="nucleotide sequence ID" value="NZ_JAKGTH010000006.1"/>
</dbReference>
<sequence>MFSNQKNSKFSTEISKEQNRISAGTIITGDIEAKGGFRIEGTLKGTLKTAGKVVISKGGFIEGTLDCQNADFEGKFSGKLLVSETLTLRNTAVVNGEVKAGKLAIEPGANFNATCEMKGAVKSLNKNEQKETERTA</sequence>
<keyword evidence="3" id="KW-1185">Reference proteome</keyword>
<evidence type="ECO:0000313" key="3">
    <source>
        <dbReference type="Proteomes" id="UP001179363"/>
    </source>
</evidence>
<comment type="similarity">
    <text evidence="1">Belongs to the bactofilin family.</text>
</comment>
<reference evidence="2" key="1">
    <citation type="submission" date="2022-01" db="EMBL/GenBank/DDBJ databases">
        <title>Gillisia lutea sp. nov., isolated from marine plastic residues from the Malvarosa beach (Valencia, Spain).</title>
        <authorList>
            <person name="Vidal-Verdu A."/>
            <person name="Molina-Menor E."/>
            <person name="Satari L."/>
            <person name="Pascual J."/>
            <person name="Pereto J."/>
            <person name="Porcar M."/>
        </authorList>
    </citation>
    <scope>NUCLEOTIDE SEQUENCE</scope>
    <source>
        <strain evidence="2">M10.2A</strain>
    </source>
</reference>
<proteinExistence type="inferred from homology"/>
<comment type="caution">
    <text evidence="2">The sequence shown here is derived from an EMBL/GenBank/DDBJ whole genome shotgun (WGS) entry which is preliminary data.</text>
</comment>
<gene>
    <name evidence="2" type="ORF">L1I30_03215</name>
</gene>
<evidence type="ECO:0000256" key="1">
    <source>
        <dbReference type="ARBA" id="ARBA00044755"/>
    </source>
</evidence>
<dbReference type="PANTHER" id="PTHR35024">
    <property type="entry name" value="HYPOTHETICAL CYTOSOLIC PROTEIN"/>
    <property type="match status" value="1"/>
</dbReference>
<organism evidence="2 3">
    <name type="scientific">Gillisia lutea</name>
    <dbReference type="NCBI Taxonomy" id="2909668"/>
    <lineage>
        <taxon>Bacteria</taxon>
        <taxon>Pseudomonadati</taxon>
        <taxon>Bacteroidota</taxon>
        <taxon>Flavobacteriia</taxon>
        <taxon>Flavobacteriales</taxon>
        <taxon>Flavobacteriaceae</taxon>
        <taxon>Gillisia</taxon>
    </lineage>
</organism>
<evidence type="ECO:0000313" key="2">
    <source>
        <dbReference type="EMBL" id="MCF4100668.1"/>
    </source>
</evidence>